<organism evidence="1 2">
    <name type="scientific">Clitoria ternatea</name>
    <name type="common">Butterfly pea</name>
    <dbReference type="NCBI Taxonomy" id="43366"/>
    <lineage>
        <taxon>Eukaryota</taxon>
        <taxon>Viridiplantae</taxon>
        <taxon>Streptophyta</taxon>
        <taxon>Embryophyta</taxon>
        <taxon>Tracheophyta</taxon>
        <taxon>Spermatophyta</taxon>
        <taxon>Magnoliopsida</taxon>
        <taxon>eudicotyledons</taxon>
        <taxon>Gunneridae</taxon>
        <taxon>Pentapetalae</taxon>
        <taxon>rosids</taxon>
        <taxon>fabids</taxon>
        <taxon>Fabales</taxon>
        <taxon>Fabaceae</taxon>
        <taxon>Papilionoideae</taxon>
        <taxon>50 kb inversion clade</taxon>
        <taxon>NPAAA clade</taxon>
        <taxon>indigoferoid/millettioid clade</taxon>
        <taxon>Phaseoleae</taxon>
        <taxon>Clitoria</taxon>
    </lineage>
</organism>
<gene>
    <name evidence="1" type="ORF">RJT34_03421</name>
</gene>
<sequence length="140" mass="15677">MYSVRSCVPPTGSLPGAAPSLWFVDEAVTLYSYGSMCSLWHVAIGGYCAIPESYDEQIMPWLEELEYDNYQSFTLVHYFDHAVPFALPDPIASAPYLLIHCLARKHADGRLPRSRAPLAAVHCIMYFPLLKFHLSPLIAS</sequence>
<accession>A0AAN9KIY4</accession>
<proteinExistence type="predicted"/>
<comment type="caution">
    <text evidence="1">The sequence shown here is derived from an EMBL/GenBank/DDBJ whole genome shotgun (WGS) entry which is preliminary data.</text>
</comment>
<evidence type="ECO:0000313" key="1">
    <source>
        <dbReference type="EMBL" id="KAK7318715.1"/>
    </source>
</evidence>
<name>A0AAN9KIY4_CLITE</name>
<dbReference type="AlphaFoldDB" id="A0AAN9KIY4"/>
<protein>
    <submittedName>
        <fullName evidence="1">Uncharacterized protein</fullName>
    </submittedName>
</protein>
<evidence type="ECO:0000313" key="2">
    <source>
        <dbReference type="Proteomes" id="UP001359559"/>
    </source>
</evidence>
<keyword evidence="2" id="KW-1185">Reference proteome</keyword>
<dbReference type="Proteomes" id="UP001359559">
    <property type="component" value="Unassembled WGS sequence"/>
</dbReference>
<reference evidence="1 2" key="1">
    <citation type="submission" date="2024-01" db="EMBL/GenBank/DDBJ databases">
        <title>The genomes of 5 underutilized Papilionoideae crops provide insights into root nodulation and disease resistance.</title>
        <authorList>
            <person name="Yuan L."/>
        </authorList>
    </citation>
    <scope>NUCLEOTIDE SEQUENCE [LARGE SCALE GENOMIC DNA]</scope>
    <source>
        <strain evidence="1">LY-2023</strain>
        <tissue evidence="1">Leaf</tissue>
    </source>
</reference>
<dbReference type="EMBL" id="JAYKXN010000001">
    <property type="protein sequence ID" value="KAK7318715.1"/>
    <property type="molecule type" value="Genomic_DNA"/>
</dbReference>